<dbReference type="PANTHER" id="PTHR43618">
    <property type="entry name" value="7-ALPHA-HYDROXYSTEROID DEHYDROGENASE"/>
    <property type="match status" value="1"/>
</dbReference>
<keyword evidence="7" id="KW-1185">Reference proteome</keyword>
<comment type="similarity">
    <text evidence="1 4">Belongs to the short-chain dehydrogenases/reductases (SDR) family.</text>
</comment>
<evidence type="ECO:0000256" key="3">
    <source>
        <dbReference type="ARBA" id="ARBA00023002"/>
    </source>
</evidence>
<keyword evidence="5" id="KW-1133">Transmembrane helix</keyword>
<feature type="transmembrane region" description="Helical" evidence="5">
    <location>
        <begin position="12"/>
        <end position="31"/>
    </location>
</feature>
<keyword evidence="2" id="KW-0521">NADP</keyword>
<dbReference type="SUPFAM" id="SSF51735">
    <property type="entry name" value="NAD(P)-binding Rossmann-fold domains"/>
    <property type="match status" value="1"/>
</dbReference>
<evidence type="ECO:0000313" key="6">
    <source>
        <dbReference type="EMBL" id="CUA69323.1"/>
    </source>
</evidence>
<evidence type="ECO:0000256" key="2">
    <source>
        <dbReference type="ARBA" id="ARBA00022857"/>
    </source>
</evidence>
<organism evidence="6 7">
    <name type="scientific">Rhizoctonia solani</name>
    <dbReference type="NCBI Taxonomy" id="456999"/>
    <lineage>
        <taxon>Eukaryota</taxon>
        <taxon>Fungi</taxon>
        <taxon>Dikarya</taxon>
        <taxon>Basidiomycota</taxon>
        <taxon>Agaricomycotina</taxon>
        <taxon>Agaricomycetes</taxon>
        <taxon>Cantharellales</taxon>
        <taxon>Ceratobasidiaceae</taxon>
        <taxon>Rhizoctonia</taxon>
    </lineage>
</organism>
<evidence type="ECO:0000256" key="5">
    <source>
        <dbReference type="SAM" id="Phobius"/>
    </source>
</evidence>
<dbReference type="Pfam" id="PF00106">
    <property type="entry name" value="adh_short"/>
    <property type="match status" value="1"/>
</dbReference>
<keyword evidence="5" id="KW-0472">Membrane</keyword>
<dbReference type="PANTHER" id="PTHR43618:SF4">
    <property type="entry name" value="SHORT CHAIN DEHYDROGENASE_REDUCTASE FAMILY (AFU_ORTHOLOGUE AFUA_7G04540)"/>
    <property type="match status" value="1"/>
</dbReference>
<dbReference type="InterPro" id="IPR052178">
    <property type="entry name" value="Sec_Metab_Biosynth_SDR"/>
</dbReference>
<evidence type="ECO:0000256" key="4">
    <source>
        <dbReference type="RuleBase" id="RU000363"/>
    </source>
</evidence>
<dbReference type="PRINTS" id="PR00080">
    <property type="entry name" value="SDRFAMILY"/>
</dbReference>
<gene>
    <name evidence="6" type="ORF">RSOLAG22IIIB_08444</name>
</gene>
<accession>A0A0K6FT27</accession>
<sequence>MAHLQLDKVFGVSGLIVLVTGGGTGIGLMIAKGLAANGAKVYIGGRRKEVVERAAAEHGAVVSGKLVPLSLDVTNKESIESAAKLISSENDGKLDVLVNNAGQVGPASKFFSDPNAPERKDTETLGTALFRNESFEEWSDLFSINVSSIFFVSTAFLGLLEKSSKARDTETGGWSSSIINIASVSGQMKQAQNHFAYNASKAAGIHLTKMLSTELALRKIPIRVNTISPGPFPSEMTNMEGSAFTADNVDLIADGLTKVPAARGGLDKDVVGAALYLASPASYFVNGQVIAVDGGFLSVNPSVV</sequence>
<dbReference type="Proteomes" id="UP000044841">
    <property type="component" value="Unassembled WGS sequence"/>
</dbReference>
<dbReference type="EMBL" id="CYGV01000768">
    <property type="protein sequence ID" value="CUA69323.1"/>
    <property type="molecule type" value="Genomic_DNA"/>
</dbReference>
<dbReference type="InterPro" id="IPR036291">
    <property type="entry name" value="NAD(P)-bd_dom_sf"/>
</dbReference>
<proteinExistence type="inferred from homology"/>
<dbReference type="InterPro" id="IPR020904">
    <property type="entry name" value="Sc_DH/Rdtase_CS"/>
</dbReference>
<reference evidence="6 7" key="1">
    <citation type="submission" date="2015-07" db="EMBL/GenBank/DDBJ databases">
        <authorList>
            <person name="Noorani M."/>
        </authorList>
    </citation>
    <scope>NUCLEOTIDE SEQUENCE [LARGE SCALE GENOMIC DNA]</scope>
    <source>
        <strain evidence="6">BBA 69670</strain>
    </source>
</reference>
<dbReference type="GO" id="GO:0016491">
    <property type="term" value="F:oxidoreductase activity"/>
    <property type="evidence" value="ECO:0007669"/>
    <property type="project" value="UniProtKB-KW"/>
</dbReference>
<evidence type="ECO:0000256" key="1">
    <source>
        <dbReference type="ARBA" id="ARBA00006484"/>
    </source>
</evidence>
<name>A0A0K6FT27_9AGAM</name>
<dbReference type="AlphaFoldDB" id="A0A0K6FT27"/>
<dbReference type="PROSITE" id="PS00061">
    <property type="entry name" value="ADH_SHORT"/>
    <property type="match status" value="1"/>
</dbReference>
<keyword evidence="3" id="KW-0560">Oxidoreductase</keyword>
<protein>
    <recommendedName>
        <fullName evidence="8">Rhamnolipids biosynthesis 3-oxoacyl-[acyl-carrier-protein] reductase</fullName>
    </recommendedName>
</protein>
<dbReference type="PRINTS" id="PR00081">
    <property type="entry name" value="GDHRDH"/>
</dbReference>
<dbReference type="InterPro" id="IPR002347">
    <property type="entry name" value="SDR_fam"/>
</dbReference>
<keyword evidence="5" id="KW-0812">Transmembrane</keyword>
<evidence type="ECO:0008006" key="8">
    <source>
        <dbReference type="Google" id="ProtNLM"/>
    </source>
</evidence>
<dbReference type="Gene3D" id="3.40.50.720">
    <property type="entry name" value="NAD(P)-binding Rossmann-like Domain"/>
    <property type="match status" value="1"/>
</dbReference>
<evidence type="ECO:0000313" key="7">
    <source>
        <dbReference type="Proteomes" id="UP000044841"/>
    </source>
</evidence>